<dbReference type="InterPro" id="IPR016267">
    <property type="entry name" value="UDPGP_trans"/>
</dbReference>
<dbReference type="Proteomes" id="UP000183315">
    <property type="component" value="Unassembled WGS sequence"/>
</dbReference>
<feature type="binding site" evidence="5">
    <location>
        <position position="363"/>
    </location>
    <ligand>
        <name>UTP</name>
        <dbReference type="ChEBI" id="CHEBI:46398"/>
    </ligand>
</feature>
<feature type="binding site" evidence="5">
    <location>
        <position position="92"/>
    </location>
    <ligand>
        <name>UTP</name>
        <dbReference type="ChEBI" id="CHEBI:46398"/>
    </ligand>
</feature>
<dbReference type="PIRSF" id="PIRSF000806">
    <property type="entry name" value="UDPGP"/>
    <property type="match status" value="1"/>
</dbReference>
<feature type="binding site" evidence="5">
    <location>
        <position position="157"/>
    </location>
    <ligand>
        <name>UTP</name>
        <dbReference type="ChEBI" id="CHEBI:46398"/>
    </ligand>
</feature>
<keyword evidence="3 6" id="KW-0548">Nucleotidyltransferase</keyword>
<dbReference type="eggNOG" id="COG4284">
    <property type="taxonomic scope" value="Bacteria"/>
</dbReference>
<evidence type="ECO:0000313" key="7">
    <source>
        <dbReference type="Proteomes" id="UP000183315"/>
    </source>
</evidence>
<proteinExistence type="inferred from homology"/>
<dbReference type="SUPFAM" id="SSF53448">
    <property type="entry name" value="Nucleotide-diphospho-sugar transferases"/>
    <property type="match status" value="1"/>
</dbReference>
<evidence type="ECO:0000256" key="4">
    <source>
        <dbReference type="PIRSR" id="PIRSR000806-1"/>
    </source>
</evidence>
<evidence type="ECO:0000256" key="1">
    <source>
        <dbReference type="ARBA" id="ARBA00010401"/>
    </source>
</evidence>
<dbReference type="GO" id="GO:0003983">
    <property type="term" value="F:UTP:glucose-1-phosphate uridylyltransferase activity"/>
    <property type="evidence" value="ECO:0007669"/>
    <property type="project" value="InterPro"/>
</dbReference>
<dbReference type="Gene3D" id="3.90.550.10">
    <property type="entry name" value="Spore Coat Polysaccharide Biosynthesis Protein SpsA, Chain A"/>
    <property type="match status" value="1"/>
</dbReference>
<reference evidence="7" key="1">
    <citation type="submission" date="2016-10" db="EMBL/GenBank/DDBJ databases">
        <authorList>
            <person name="Varghese N."/>
        </authorList>
    </citation>
    <scope>NUCLEOTIDE SEQUENCE [LARGE SCALE GENOMIC DNA]</scope>
    <source>
        <strain evidence="7">DSM 24868</strain>
    </source>
</reference>
<organism evidence="6 7">
    <name type="scientific">Demequina mangrovi</name>
    <dbReference type="NCBI Taxonomy" id="1043493"/>
    <lineage>
        <taxon>Bacteria</taxon>
        <taxon>Bacillati</taxon>
        <taxon>Actinomycetota</taxon>
        <taxon>Actinomycetes</taxon>
        <taxon>Micrococcales</taxon>
        <taxon>Demequinaceae</taxon>
        <taxon>Demequina</taxon>
    </lineage>
</organism>
<evidence type="ECO:0000256" key="3">
    <source>
        <dbReference type="ARBA" id="ARBA00022695"/>
    </source>
</evidence>
<feature type="binding site" evidence="4">
    <location>
        <position position="186"/>
    </location>
    <ligand>
        <name>substrate</name>
    </ligand>
</feature>
<feature type="binding site" evidence="5">
    <location>
        <position position="185"/>
    </location>
    <ligand>
        <name>UTP</name>
        <dbReference type="ChEBI" id="CHEBI:46398"/>
    </ligand>
</feature>
<accession>A0A1H7ACM6</accession>
<feature type="binding site" evidence="5">
    <location>
        <position position="216"/>
    </location>
    <ligand>
        <name>UTP</name>
        <dbReference type="ChEBI" id="CHEBI:46398"/>
    </ligand>
</feature>
<dbReference type="RefSeq" id="WP_042214652.1">
    <property type="nucleotide sequence ID" value="NZ_BBLU01000007.1"/>
</dbReference>
<dbReference type="FunFam" id="2.160.10.10:FF:000001">
    <property type="entry name" value="UTP--glucose-1-phosphate uridylyltransferase"/>
    <property type="match status" value="1"/>
</dbReference>
<evidence type="ECO:0000313" key="6">
    <source>
        <dbReference type="EMBL" id="SEJ59620.1"/>
    </source>
</evidence>
<comment type="similarity">
    <text evidence="1">Belongs to the UDPGP type 1 family.</text>
</comment>
<dbReference type="GO" id="GO:0006011">
    <property type="term" value="P:UDP-alpha-D-glucose metabolic process"/>
    <property type="evidence" value="ECO:0007669"/>
    <property type="project" value="InterPro"/>
</dbReference>
<keyword evidence="2 6" id="KW-0808">Transferase</keyword>
<keyword evidence="7" id="KW-1185">Reference proteome</keyword>
<dbReference type="Gene3D" id="2.160.10.10">
    <property type="entry name" value="Hexapeptide repeat proteins"/>
    <property type="match status" value="1"/>
</dbReference>
<name>A0A1H7ACM6_9MICO</name>
<dbReference type="OrthoDB" id="9804758at2"/>
<dbReference type="InterPro" id="IPR002618">
    <property type="entry name" value="UDPGP_fam"/>
</dbReference>
<dbReference type="STRING" id="1043493.SAMN05421637_2360"/>
<dbReference type="Pfam" id="PF01704">
    <property type="entry name" value="UDPGP"/>
    <property type="match status" value="1"/>
</dbReference>
<dbReference type="InterPro" id="IPR029044">
    <property type="entry name" value="Nucleotide-diphossugar_trans"/>
</dbReference>
<dbReference type="PANTHER" id="PTHR43511">
    <property type="match status" value="1"/>
</dbReference>
<evidence type="ECO:0000256" key="2">
    <source>
        <dbReference type="ARBA" id="ARBA00022679"/>
    </source>
</evidence>
<sequence>MTTAPGLIAAQAKMAAAGVDQTAIDVFSHYFGELEAGATGLIREDTIEPLLDPPFLEGVEVSDEQAREALARTAIIRLNGGLGTSMGMDKAKSLLPVRDGRSFLDLIVAQVQQAREATGAPLPLVLMNSFRTQEDSLEALAPYPDLQVDGLPLDFLQNAEPKLLVDGLMPAEWPADPTLEWCPPGHGDIYTALLGSGILKALLDAGFRYASTGNSDNLGAVPSARIAGWFAASGAPYAAELCRRTAADRKGGHLAIRKADGRLILRDTAQTAPEEMHYFTDGHHHPFFHTNNLWFDLEKLYAALTERGAVLGLPLIRNVKNVDPTDSSSPEVFQIETAMGAAIEVFEGATSIVVGRDRFLPVKTTNDLLLLRSDAYDLGEDGGLRLAVGAAPLVDLDSKHYKTMQKFEARFPHGAPSLRQATSLTVKGDWTFGAGVVVRGDVTLEDTGKAETIPDGTVLEG</sequence>
<evidence type="ECO:0000256" key="5">
    <source>
        <dbReference type="PIRSR" id="PIRSR000806-2"/>
    </source>
</evidence>
<dbReference type="EMBL" id="FNZI01000005">
    <property type="protein sequence ID" value="SEJ59620.1"/>
    <property type="molecule type" value="Genomic_DNA"/>
</dbReference>
<dbReference type="AlphaFoldDB" id="A0A1H7ACM6"/>
<gene>
    <name evidence="6" type="ORF">SAMN05421637_2360</name>
</gene>
<protein>
    <submittedName>
        <fullName evidence="6">UTP--glucose-1-phosphate uridylyltransferase</fullName>
    </submittedName>
</protein>